<organism evidence="9 10">
    <name type="scientific">Roseiarcus fermentans</name>
    <dbReference type="NCBI Taxonomy" id="1473586"/>
    <lineage>
        <taxon>Bacteria</taxon>
        <taxon>Pseudomonadati</taxon>
        <taxon>Pseudomonadota</taxon>
        <taxon>Alphaproteobacteria</taxon>
        <taxon>Hyphomicrobiales</taxon>
        <taxon>Roseiarcaceae</taxon>
        <taxon>Roseiarcus</taxon>
    </lineage>
</organism>
<keyword evidence="5 7" id="KW-1133">Transmembrane helix</keyword>
<evidence type="ECO:0000256" key="7">
    <source>
        <dbReference type="SAM" id="Phobius"/>
    </source>
</evidence>
<dbReference type="CDD" id="cd01610">
    <property type="entry name" value="PAP2_like"/>
    <property type="match status" value="1"/>
</dbReference>
<feature type="transmembrane region" description="Helical" evidence="7">
    <location>
        <begin position="31"/>
        <end position="55"/>
    </location>
</feature>
<keyword evidence="6 7" id="KW-0472">Membrane</keyword>
<evidence type="ECO:0000313" key="10">
    <source>
        <dbReference type="Proteomes" id="UP000253529"/>
    </source>
</evidence>
<keyword evidence="3 7" id="KW-0812">Transmembrane</keyword>
<dbReference type="RefSeq" id="WP_147262709.1">
    <property type="nucleotide sequence ID" value="NZ_QNRK01000009.1"/>
</dbReference>
<dbReference type="PANTHER" id="PTHR14969:SF62">
    <property type="entry name" value="DECAPRENYLPHOSPHORYL-5-PHOSPHORIBOSE PHOSPHATASE RV3807C-RELATED"/>
    <property type="match status" value="1"/>
</dbReference>
<evidence type="ECO:0000256" key="3">
    <source>
        <dbReference type="ARBA" id="ARBA00022692"/>
    </source>
</evidence>
<proteinExistence type="predicted"/>
<keyword evidence="4" id="KW-0378">Hydrolase</keyword>
<evidence type="ECO:0000259" key="8">
    <source>
        <dbReference type="SMART" id="SM00014"/>
    </source>
</evidence>
<evidence type="ECO:0000256" key="5">
    <source>
        <dbReference type="ARBA" id="ARBA00022989"/>
    </source>
</evidence>
<dbReference type="Gene3D" id="1.20.144.10">
    <property type="entry name" value="Phosphatidic acid phosphatase type 2/haloperoxidase"/>
    <property type="match status" value="1"/>
</dbReference>
<name>A0A366FHX7_9HYPH</name>
<comment type="caution">
    <text evidence="9">The sequence shown here is derived from an EMBL/GenBank/DDBJ whole genome shotgun (WGS) entry which is preliminary data.</text>
</comment>
<evidence type="ECO:0000313" key="9">
    <source>
        <dbReference type="EMBL" id="RBP14273.1"/>
    </source>
</evidence>
<dbReference type="AlphaFoldDB" id="A0A366FHX7"/>
<dbReference type="SMART" id="SM00014">
    <property type="entry name" value="acidPPc"/>
    <property type="match status" value="1"/>
</dbReference>
<protein>
    <submittedName>
        <fullName evidence="9">Undecaprenyl-diphosphatase</fullName>
    </submittedName>
</protein>
<reference evidence="9 10" key="1">
    <citation type="submission" date="2018-06" db="EMBL/GenBank/DDBJ databases">
        <title>Genomic Encyclopedia of Type Strains, Phase IV (KMG-IV): sequencing the most valuable type-strain genomes for metagenomic binning, comparative biology and taxonomic classification.</title>
        <authorList>
            <person name="Goeker M."/>
        </authorList>
    </citation>
    <scope>NUCLEOTIDE SEQUENCE [LARGE SCALE GENOMIC DNA]</scope>
    <source>
        <strain evidence="9 10">DSM 24875</strain>
    </source>
</reference>
<evidence type="ECO:0000256" key="4">
    <source>
        <dbReference type="ARBA" id="ARBA00022801"/>
    </source>
</evidence>
<dbReference type="SUPFAM" id="SSF48317">
    <property type="entry name" value="Acid phosphatase/Vanadium-dependent haloperoxidase"/>
    <property type="match status" value="1"/>
</dbReference>
<keyword evidence="2" id="KW-1003">Cell membrane</keyword>
<feature type="domain" description="Phosphatidic acid phosphatase type 2/haloperoxidase" evidence="8">
    <location>
        <begin position="63"/>
        <end position="171"/>
    </location>
</feature>
<dbReference type="InterPro" id="IPR000326">
    <property type="entry name" value="PAP2/HPO"/>
</dbReference>
<dbReference type="GO" id="GO:0016787">
    <property type="term" value="F:hydrolase activity"/>
    <property type="evidence" value="ECO:0007669"/>
    <property type="project" value="UniProtKB-KW"/>
</dbReference>
<comment type="subcellular location">
    <subcellularLocation>
        <location evidence="1">Cell membrane</location>
        <topology evidence="1">Multi-pass membrane protein</topology>
    </subcellularLocation>
</comment>
<dbReference type="Pfam" id="PF01569">
    <property type="entry name" value="PAP2"/>
    <property type="match status" value="1"/>
</dbReference>
<sequence length="191" mass="20325">MSPVSDILFRADIWFVRVCARTARPALARGLAIAFSRAGNGGLYPVLAVTLLLAFGTQARAVVLLAAINIVLMHSVYPTIKRMAARARPFRSYTDLKPLLATLDEHSFPSGHVMTLTAALVPIALALPETLPLALGGWLAMAWARVASAHHYPSDILAGAALALVVSYPLSRLGLDWSAVGWSGLTWASLG</sequence>
<dbReference type="EMBL" id="QNRK01000009">
    <property type="protein sequence ID" value="RBP14273.1"/>
    <property type="molecule type" value="Genomic_DNA"/>
</dbReference>
<evidence type="ECO:0000256" key="2">
    <source>
        <dbReference type="ARBA" id="ARBA00022475"/>
    </source>
</evidence>
<evidence type="ECO:0000256" key="1">
    <source>
        <dbReference type="ARBA" id="ARBA00004651"/>
    </source>
</evidence>
<accession>A0A366FHX7</accession>
<dbReference type="InterPro" id="IPR036938">
    <property type="entry name" value="PAP2/HPO_sf"/>
</dbReference>
<gene>
    <name evidence="9" type="ORF">DFR50_10926</name>
</gene>
<dbReference type="Proteomes" id="UP000253529">
    <property type="component" value="Unassembled WGS sequence"/>
</dbReference>
<keyword evidence="10" id="KW-1185">Reference proteome</keyword>
<dbReference type="GO" id="GO:0005886">
    <property type="term" value="C:plasma membrane"/>
    <property type="evidence" value="ECO:0007669"/>
    <property type="project" value="UniProtKB-SubCell"/>
</dbReference>
<dbReference type="PANTHER" id="PTHR14969">
    <property type="entry name" value="SPHINGOSINE-1-PHOSPHATE PHOSPHOHYDROLASE"/>
    <property type="match status" value="1"/>
</dbReference>
<feature type="transmembrane region" description="Helical" evidence="7">
    <location>
        <begin position="61"/>
        <end position="80"/>
    </location>
</feature>
<evidence type="ECO:0000256" key="6">
    <source>
        <dbReference type="ARBA" id="ARBA00023136"/>
    </source>
</evidence>
<dbReference type="OrthoDB" id="9780507at2"/>